<keyword evidence="3" id="KW-1185">Reference proteome</keyword>
<organism evidence="2 3">
    <name type="scientific">Trifolium medium</name>
    <dbReference type="NCBI Taxonomy" id="97028"/>
    <lineage>
        <taxon>Eukaryota</taxon>
        <taxon>Viridiplantae</taxon>
        <taxon>Streptophyta</taxon>
        <taxon>Embryophyta</taxon>
        <taxon>Tracheophyta</taxon>
        <taxon>Spermatophyta</taxon>
        <taxon>Magnoliopsida</taxon>
        <taxon>eudicotyledons</taxon>
        <taxon>Gunneridae</taxon>
        <taxon>Pentapetalae</taxon>
        <taxon>rosids</taxon>
        <taxon>fabids</taxon>
        <taxon>Fabales</taxon>
        <taxon>Fabaceae</taxon>
        <taxon>Papilionoideae</taxon>
        <taxon>50 kb inversion clade</taxon>
        <taxon>NPAAA clade</taxon>
        <taxon>Hologalegina</taxon>
        <taxon>IRL clade</taxon>
        <taxon>Trifolieae</taxon>
        <taxon>Trifolium</taxon>
    </lineage>
</organism>
<dbReference type="AlphaFoldDB" id="A0A392USS0"/>
<evidence type="ECO:0000256" key="1">
    <source>
        <dbReference type="SAM" id="MobiDB-lite"/>
    </source>
</evidence>
<feature type="non-terminal residue" evidence="2">
    <location>
        <position position="30"/>
    </location>
</feature>
<gene>
    <name evidence="2" type="ORF">A2U01_0100339</name>
</gene>
<evidence type="ECO:0000313" key="2">
    <source>
        <dbReference type="EMBL" id="MCI79068.1"/>
    </source>
</evidence>
<dbReference type="EMBL" id="LXQA010965374">
    <property type="protein sequence ID" value="MCI79068.1"/>
    <property type="molecule type" value="Genomic_DNA"/>
</dbReference>
<reference evidence="2 3" key="1">
    <citation type="journal article" date="2018" name="Front. Plant Sci.">
        <title>Red Clover (Trifolium pratense) and Zigzag Clover (T. medium) - A Picture of Genomic Similarities and Differences.</title>
        <authorList>
            <person name="Dluhosova J."/>
            <person name="Istvanek J."/>
            <person name="Nedelnik J."/>
            <person name="Repkova J."/>
        </authorList>
    </citation>
    <scope>NUCLEOTIDE SEQUENCE [LARGE SCALE GENOMIC DNA]</scope>
    <source>
        <strain evidence="3">cv. 10/8</strain>
        <tissue evidence="2">Leaf</tissue>
    </source>
</reference>
<protein>
    <submittedName>
        <fullName evidence="2">Uncharacterized protein</fullName>
    </submittedName>
</protein>
<evidence type="ECO:0000313" key="3">
    <source>
        <dbReference type="Proteomes" id="UP000265520"/>
    </source>
</evidence>
<sequence>MGGQSTDLRRHADMSRAVKWADPVQPGPAR</sequence>
<comment type="caution">
    <text evidence="2">The sequence shown here is derived from an EMBL/GenBank/DDBJ whole genome shotgun (WGS) entry which is preliminary data.</text>
</comment>
<dbReference type="Proteomes" id="UP000265520">
    <property type="component" value="Unassembled WGS sequence"/>
</dbReference>
<feature type="region of interest" description="Disordered" evidence="1">
    <location>
        <begin position="1"/>
        <end position="30"/>
    </location>
</feature>
<feature type="compositionally biased region" description="Basic and acidic residues" evidence="1">
    <location>
        <begin position="7"/>
        <end position="16"/>
    </location>
</feature>
<name>A0A392USS0_9FABA</name>
<proteinExistence type="predicted"/>
<accession>A0A392USS0</accession>